<dbReference type="STRING" id="1408157.A0A1J7IGH3"/>
<evidence type="ECO:0000256" key="5">
    <source>
        <dbReference type="ARBA" id="ARBA00022824"/>
    </source>
</evidence>
<evidence type="ECO:0000256" key="4">
    <source>
        <dbReference type="ARBA" id="ARBA00022803"/>
    </source>
</evidence>
<keyword evidence="13" id="KW-1185">Reference proteome</keyword>
<keyword evidence="4 7" id="KW-0802">TPR repeat</keyword>
<dbReference type="FunFam" id="1.25.40.10:FF:000224">
    <property type="entry name" value="DnaJ and TPR domain protein"/>
    <property type="match status" value="1"/>
</dbReference>
<dbReference type="EMBL" id="KV875100">
    <property type="protein sequence ID" value="OIW26807.1"/>
    <property type="molecule type" value="Genomic_DNA"/>
</dbReference>
<dbReference type="PANTHER" id="PTHR44140:SF2">
    <property type="entry name" value="LD25575P"/>
    <property type="match status" value="1"/>
</dbReference>
<dbReference type="GO" id="GO:0051087">
    <property type="term" value="F:protein-folding chaperone binding"/>
    <property type="evidence" value="ECO:0007669"/>
    <property type="project" value="TreeGrafter"/>
</dbReference>
<dbReference type="Pfam" id="PF13181">
    <property type="entry name" value="TPR_8"/>
    <property type="match status" value="1"/>
</dbReference>
<dbReference type="PRINTS" id="PR00625">
    <property type="entry name" value="JDOMAIN"/>
</dbReference>
<protein>
    <recommendedName>
        <fullName evidence="6">Tetratricopeptide repeat and J domain-containing co-chaperone DNJ1</fullName>
    </recommendedName>
</protein>
<evidence type="ECO:0000313" key="12">
    <source>
        <dbReference type="EMBL" id="OIW26807.1"/>
    </source>
</evidence>
<name>A0A1J7IGH3_9PEZI</name>
<feature type="repeat" description="TPR" evidence="7">
    <location>
        <begin position="28"/>
        <end position="61"/>
    </location>
</feature>
<evidence type="ECO:0000256" key="2">
    <source>
        <dbReference type="ARBA" id="ARBA00022729"/>
    </source>
</evidence>
<sequence length="523" mass="57145">MVRLSYFGLAAGLFASVYGVEVPSDIPVSSLLATAQSYLSRGQTTDALAYYDAAVARDPSNYLTFFKRGATYLSLGRTGPATDDFEKVLSLKPGFEGAHIQLGRIKARGGEWDAAREQYLLAKQKADAEELAQLAEAERSASLAESAAAHGNWEECVQHADVAIQVASRSLHLRELRSRCRFEAGMIAGGISDLLHVLQMKPGDTSPYVKISATQFYALGERTEGINQVRKCLISDQDSKICRKLLREEKAIDKTIKAVETALERQQPATAAKQLVPSGDSPGLIKEVKDSVEALRADGTIPATAGNALVSQLVGMACQAYYTMKKADKAKLYCEESLQLDENSLYGLLHRARVQTEAEDFEAAINTLNKAKELSQDEGVHNIIKPLLQEAQVALKRSKTKDYYKVLGVGKDADERQIKAAYRKLTKIHHPDKAAKQGLTKEEAEKKMQAINEAYEVLSNPELKARFDRGDDPNSHEQQNPFQQGGPFGGGGRPFMFQQGGPGGGSQHFQFQFGGNGFPFGGH</sequence>
<evidence type="ECO:0000256" key="1">
    <source>
        <dbReference type="ARBA" id="ARBA00004319"/>
    </source>
</evidence>
<dbReference type="PANTHER" id="PTHR44140">
    <property type="entry name" value="LD25575P"/>
    <property type="match status" value="1"/>
</dbReference>
<dbReference type="InParanoid" id="A0A1J7IGH3"/>
<dbReference type="SUPFAM" id="SSF48452">
    <property type="entry name" value="TPR-like"/>
    <property type="match status" value="2"/>
</dbReference>
<accession>A0A1J7IGH3</accession>
<dbReference type="FunFam" id="1.10.287.110:FF:000083">
    <property type="entry name" value="DnaJ and TPR domain protein"/>
    <property type="match status" value="1"/>
</dbReference>
<evidence type="ECO:0000256" key="8">
    <source>
        <dbReference type="SAM" id="Coils"/>
    </source>
</evidence>
<feature type="repeat" description="TPR" evidence="7">
    <location>
        <begin position="62"/>
        <end position="95"/>
    </location>
</feature>
<gene>
    <name evidence="12" type="ORF">CONLIGDRAFT_488504</name>
</gene>
<dbReference type="AlphaFoldDB" id="A0A1J7IGH3"/>
<evidence type="ECO:0000256" key="6">
    <source>
        <dbReference type="ARBA" id="ARBA00073740"/>
    </source>
</evidence>
<keyword evidence="5" id="KW-0256">Endoplasmic reticulum</keyword>
<keyword evidence="3" id="KW-0677">Repeat</keyword>
<dbReference type="SMART" id="SM00028">
    <property type="entry name" value="TPR"/>
    <property type="match status" value="6"/>
</dbReference>
<dbReference type="PROSITE" id="PS50005">
    <property type="entry name" value="TPR"/>
    <property type="match status" value="2"/>
</dbReference>
<dbReference type="InterPro" id="IPR001623">
    <property type="entry name" value="DnaJ_domain"/>
</dbReference>
<organism evidence="12 13">
    <name type="scientific">Coniochaeta ligniaria NRRL 30616</name>
    <dbReference type="NCBI Taxonomy" id="1408157"/>
    <lineage>
        <taxon>Eukaryota</taxon>
        <taxon>Fungi</taxon>
        <taxon>Dikarya</taxon>
        <taxon>Ascomycota</taxon>
        <taxon>Pezizomycotina</taxon>
        <taxon>Sordariomycetes</taxon>
        <taxon>Sordariomycetidae</taxon>
        <taxon>Coniochaetales</taxon>
        <taxon>Coniochaetaceae</taxon>
        <taxon>Coniochaeta</taxon>
    </lineage>
</organism>
<dbReference type="GO" id="GO:0005788">
    <property type="term" value="C:endoplasmic reticulum lumen"/>
    <property type="evidence" value="ECO:0007669"/>
    <property type="project" value="UniProtKB-SubCell"/>
</dbReference>
<dbReference type="InterPro" id="IPR011990">
    <property type="entry name" value="TPR-like_helical_dom_sf"/>
</dbReference>
<evidence type="ECO:0000313" key="13">
    <source>
        <dbReference type="Proteomes" id="UP000182658"/>
    </source>
</evidence>
<dbReference type="GO" id="GO:0051787">
    <property type="term" value="F:misfolded protein binding"/>
    <property type="evidence" value="ECO:0007669"/>
    <property type="project" value="TreeGrafter"/>
</dbReference>
<evidence type="ECO:0000256" key="10">
    <source>
        <dbReference type="SAM" id="SignalP"/>
    </source>
</evidence>
<feature type="coiled-coil region" evidence="8">
    <location>
        <begin position="351"/>
        <end position="378"/>
    </location>
</feature>
<reference evidence="12 13" key="1">
    <citation type="submission" date="2016-10" db="EMBL/GenBank/DDBJ databases">
        <title>Draft genome sequence of Coniochaeta ligniaria NRRL30616, a lignocellulolytic fungus for bioabatement of inhibitors in plant biomass hydrolysates.</title>
        <authorList>
            <consortium name="DOE Joint Genome Institute"/>
            <person name="Jimenez D.J."/>
            <person name="Hector R.E."/>
            <person name="Riley R."/>
            <person name="Sun H."/>
            <person name="Grigoriev I.V."/>
            <person name="Van Elsas J.D."/>
            <person name="Nichols N.N."/>
        </authorList>
    </citation>
    <scope>NUCLEOTIDE SEQUENCE [LARGE SCALE GENOMIC DNA]</scope>
    <source>
        <strain evidence="12 13">NRRL 30616</strain>
    </source>
</reference>
<dbReference type="Gene3D" id="1.25.40.10">
    <property type="entry name" value="Tetratricopeptide repeat domain"/>
    <property type="match status" value="1"/>
</dbReference>
<dbReference type="Proteomes" id="UP000182658">
    <property type="component" value="Unassembled WGS sequence"/>
</dbReference>
<dbReference type="Pfam" id="PF00226">
    <property type="entry name" value="DnaJ"/>
    <property type="match status" value="1"/>
</dbReference>
<dbReference type="Gene3D" id="1.10.287.110">
    <property type="entry name" value="DnaJ domain"/>
    <property type="match status" value="1"/>
</dbReference>
<keyword evidence="2 10" id="KW-0732">Signal</keyword>
<dbReference type="PROSITE" id="PS50076">
    <property type="entry name" value="DNAJ_2"/>
    <property type="match status" value="1"/>
</dbReference>
<comment type="subcellular location">
    <subcellularLocation>
        <location evidence="1">Endoplasmic reticulum lumen</location>
    </subcellularLocation>
</comment>
<evidence type="ECO:0000256" key="9">
    <source>
        <dbReference type="SAM" id="MobiDB-lite"/>
    </source>
</evidence>
<dbReference type="SUPFAM" id="SSF46565">
    <property type="entry name" value="Chaperone J-domain"/>
    <property type="match status" value="1"/>
</dbReference>
<dbReference type="InterPro" id="IPR051727">
    <property type="entry name" value="DnaJ_C3_Co-chaperones"/>
</dbReference>
<feature type="compositionally biased region" description="Basic and acidic residues" evidence="9">
    <location>
        <begin position="465"/>
        <end position="475"/>
    </location>
</feature>
<dbReference type="OrthoDB" id="1726119at2759"/>
<feature type="region of interest" description="Disordered" evidence="9">
    <location>
        <begin position="465"/>
        <end position="508"/>
    </location>
</feature>
<dbReference type="SMART" id="SM00271">
    <property type="entry name" value="DnaJ"/>
    <property type="match status" value="1"/>
</dbReference>
<evidence type="ECO:0000256" key="3">
    <source>
        <dbReference type="ARBA" id="ARBA00022737"/>
    </source>
</evidence>
<evidence type="ECO:0000256" key="7">
    <source>
        <dbReference type="PROSITE-ProRule" id="PRU00339"/>
    </source>
</evidence>
<dbReference type="InterPro" id="IPR036869">
    <property type="entry name" value="J_dom_sf"/>
</dbReference>
<dbReference type="GO" id="GO:0034975">
    <property type="term" value="P:protein folding in endoplasmic reticulum"/>
    <property type="evidence" value="ECO:0007669"/>
    <property type="project" value="TreeGrafter"/>
</dbReference>
<proteinExistence type="predicted"/>
<feature type="chain" id="PRO_5012362826" description="Tetratricopeptide repeat and J domain-containing co-chaperone DNJ1" evidence="10">
    <location>
        <begin position="20"/>
        <end position="523"/>
    </location>
</feature>
<feature type="signal peptide" evidence="10">
    <location>
        <begin position="1"/>
        <end position="19"/>
    </location>
</feature>
<evidence type="ECO:0000259" key="11">
    <source>
        <dbReference type="PROSITE" id="PS50076"/>
    </source>
</evidence>
<feature type="domain" description="J" evidence="11">
    <location>
        <begin position="402"/>
        <end position="471"/>
    </location>
</feature>
<keyword evidence="8" id="KW-0175">Coiled coil</keyword>
<dbReference type="InterPro" id="IPR019734">
    <property type="entry name" value="TPR_rpt"/>
</dbReference>
<dbReference type="CDD" id="cd06257">
    <property type="entry name" value="DnaJ"/>
    <property type="match status" value="1"/>
</dbReference>